<accession>A0AAV4IP13</accession>
<evidence type="ECO:0000256" key="12">
    <source>
        <dbReference type="RuleBase" id="RU000532"/>
    </source>
</evidence>
<dbReference type="PANTHER" id="PTHR11406">
    <property type="entry name" value="PHOSPHOGLYCERATE KINASE"/>
    <property type="match status" value="1"/>
</dbReference>
<name>A0AAV4IP13_9GAST</name>
<comment type="subunit">
    <text evidence="13">Monomer.</text>
</comment>
<comment type="similarity">
    <text evidence="3 12">Belongs to the phosphoglycerate kinase family.</text>
</comment>
<dbReference type="GO" id="GO:0005829">
    <property type="term" value="C:cytosol"/>
    <property type="evidence" value="ECO:0007669"/>
    <property type="project" value="TreeGrafter"/>
</dbReference>
<evidence type="ECO:0000313" key="16">
    <source>
        <dbReference type="Proteomes" id="UP000762676"/>
    </source>
</evidence>
<keyword evidence="7" id="KW-0547">Nucleotide-binding</keyword>
<dbReference type="EC" id="2.7.2.3" evidence="4 12"/>
<sequence>MISSLSVCPAGYEIVDIGPHTRQCFIDTIREAAAVLWLGDFGPLTDGTEAIKEAYLNAAKSGTPTYAADDTVKKVIGGVISKPEECLFVTGDGETTENLLRGHIPKGISVLSKFRRKVKREAIPEEKSLKPDAYELPGMAILGGARSGQSYGASHSLLCINHVRVENTRVVIRVEFNEPMTDSVITNNYRMRMTIPTIKVILFQVIFVPRTVGKDVMTTINVVHPGSVLMVENVRFHPEEEQGFMTIPDGCLQPMEMLTTAARYLPAGYAAEMNAQFCEELSRLGDIYVNDAFGALHLDHASITGNFRPTRVCGFLVKNELKYLAKLLNYPNRKFLVILGGTKLEDKLNLLPGIFKEADSLILAGTMACLFLKVEHGLKTGDLNFNKKLQDRAREMVKLAAYHKCRMHYPVDLAVSQEGPAGEKLKQTTKLLMEAVYSVTHDPEKAAMTIIGGRGLSQIVEQYDPEHEAFTHLTTGTVYNETTKLLMEAVYSVTHDPEKAAMTIIGGRGLSQIVEQYDPEHEAFTHLTTGGRTALELLASRHVVGLNPLLPKPGKRPLSLLGTQDYTEFRDAIVLVRCDLDLPMDDGVPLNTFPLQHLVETVKYIQKKGATAVILVSQRGHPDGQVIESLSLLEIKPILENIFDQPVLWKPDALSPDGENPTSGVQKGAIILAENIGFQPAEAGFMTTETGLRVPVSHEDINAFRGHLRVVADVFVNESFATIHRAYSSVVGISRKPCISGQGLKKQIYDYIDIRRQMDGNFLLILGAEVVEEIFPQLLLLYHVLETVDSVFLCGQVSAVFHSGAANSSVKQYRDAQLLIPRILHKSRLNKVTLTHVTDTYAAKDPSDPDEDPRVVHVDSSVPRGYTRCDMGPTSVNNLTSAIKAAKLIVLCGPTGGVQYEHHQRGTKGVLDQIAAVTAEGPTVAVALGMRTGQFIHHLGHVETFHNYSVQAEPFFDILSRRPLAGLQVLDRMPVNALKKLSMEQMSLSGKRVLMRLDLDVPSVEGVVLDTDKLEDAAPSIMYALNQGAKCVVLLGHRGEPLGYKNYYLRMEPLVVEISAILGMEVSFIDRPCSKKAKKLLADPPAGSVFLMENLKFYPAEMGQDAEPRKFKSTKRNGDSSLTGLSEISKDEPLEESVLEAQETEEEEPSADVIPEEEEEEDSVSEEALSVSDGEGGLSVDSLMYQLMRPKTVEQFVRDLAACGDVFINDDVAHVEEPLTSFAGFGLAERGCGLLLAEFLKDSEEAGVYHLPGVENLSPAP</sequence>
<keyword evidence="8 12" id="KW-0418">Kinase</keyword>
<dbReference type="InterPro" id="IPR015824">
    <property type="entry name" value="Phosphoglycerate_kinase_N"/>
</dbReference>
<dbReference type="InterPro" id="IPR036043">
    <property type="entry name" value="Phosphoglycerate_kinase_sf"/>
</dbReference>
<evidence type="ECO:0000256" key="13">
    <source>
        <dbReference type="RuleBase" id="RU000696"/>
    </source>
</evidence>
<feature type="region of interest" description="Disordered" evidence="14">
    <location>
        <begin position="1106"/>
        <end position="1175"/>
    </location>
</feature>
<evidence type="ECO:0000256" key="1">
    <source>
        <dbReference type="ARBA" id="ARBA00001946"/>
    </source>
</evidence>
<dbReference type="EMBL" id="BMAT01002694">
    <property type="protein sequence ID" value="GFS11911.1"/>
    <property type="molecule type" value="Genomic_DNA"/>
</dbReference>
<feature type="compositionally biased region" description="Acidic residues" evidence="14">
    <location>
        <begin position="1133"/>
        <end position="1165"/>
    </location>
</feature>
<evidence type="ECO:0000256" key="2">
    <source>
        <dbReference type="ARBA" id="ARBA00004838"/>
    </source>
</evidence>
<comment type="catalytic activity">
    <reaction evidence="12">
        <text>(2R)-3-phosphoglycerate + ATP = (2R)-3-phospho-glyceroyl phosphate + ADP</text>
        <dbReference type="Rhea" id="RHEA:14801"/>
        <dbReference type="ChEBI" id="CHEBI:30616"/>
        <dbReference type="ChEBI" id="CHEBI:57604"/>
        <dbReference type="ChEBI" id="CHEBI:58272"/>
        <dbReference type="ChEBI" id="CHEBI:456216"/>
        <dbReference type="EC" id="2.7.2.3"/>
    </reaction>
</comment>
<keyword evidence="16" id="KW-1185">Reference proteome</keyword>
<keyword evidence="5 12" id="KW-0808">Transferase</keyword>
<evidence type="ECO:0000256" key="4">
    <source>
        <dbReference type="ARBA" id="ARBA00013061"/>
    </source>
</evidence>
<evidence type="ECO:0000256" key="9">
    <source>
        <dbReference type="ARBA" id="ARBA00022840"/>
    </source>
</evidence>
<evidence type="ECO:0000256" key="5">
    <source>
        <dbReference type="ARBA" id="ARBA00022679"/>
    </source>
</evidence>
<evidence type="ECO:0000256" key="6">
    <source>
        <dbReference type="ARBA" id="ARBA00022723"/>
    </source>
</evidence>
<comment type="pathway">
    <text evidence="2 12">Carbohydrate degradation; glycolysis; pyruvate from D-glyceraldehyde 3-phosphate: step 2/5.</text>
</comment>
<evidence type="ECO:0000313" key="15">
    <source>
        <dbReference type="EMBL" id="GFS11911.1"/>
    </source>
</evidence>
<dbReference type="Gene3D" id="3.40.50.1260">
    <property type="entry name" value="Phosphoglycerate kinase, N-terminal domain"/>
    <property type="match status" value="7"/>
</dbReference>
<comment type="caution">
    <text evidence="15">The sequence shown here is derived from an EMBL/GenBank/DDBJ whole genome shotgun (WGS) entry which is preliminary data.</text>
</comment>
<dbReference type="Pfam" id="PF00162">
    <property type="entry name" value="PGK"/>
    <property type="match status" value="3"/>
</dbReference>
<dbReference type="AlphaFoldDB" id="A0AAV4IP13"/>
<evidence type="ECO:0000256" key="11">
    <source>
        <dbReference type="ARBA" id="ARBA00023152"/>
    </source>
</evidence>
<dbReference type="GO" id="GO:0004618">
    <property type="term" value="F:phosphoglycerate kinase activity"/>
    <property type="evidence" value="ECO:0007669"/>
    <property type="project" value="UniProtKB-EC"/>
</dbReference>
<evidence type="ECO:0000256" key="8">
    <source>
        <dbReference type="ARBA" id="ARBA00022777"/>
    </source>
</evidence>
<comment type="cofactor">
    <cofactor evidence="1">
        <name>Mg(2+)</name>
        <dbReference type="ChEBI" id="CHEBI:18420"/>
    </cofactor>
</comment>
<dbReference type="GO" id="GO:0006096">
    <property type="term" value="P:glycolytic process"/>
    <property type="evidence" value="ECO:0007669"/>
    <property type="project" value="UniProtKB-KW"/>
</dbReference>
<keyword evidence="9" id="KW-0067">ATP-binding</keyword>
<gene>
    <name evidence="15" type="ORF">ElyMa_001358600</name>
</gene>
<evidence type="ECO:0000256" key="7">
    <source>
        <dbReference type="ARBA" id="ARBA00022741"/>
    </source>
</evidence>
<protein>
    <recommendedName>
        <fullName evidence="4 12">Phosphoglycerate kinase</fullName>
        <ecNumber evidence="4 12">2.7.2.3</ecNumber>
    </recommendedName>
</protein>
<keyword evidence="11" id="KW-0324">Glycolysis</keyword>
<organism evidence="15 16">
    <name type="scientific">Elysia marginata</name>
    <dbReference type="NCBI Taxonomy" id="1093978"/>
    <lineage>
        <taxon>Eukaryota</taxon>
        <taxon>Metazoa</taxon>
        <taxon>Spiralia</taxon>
        <taxon>Lophotrochozoa</taxon>
        <taxon>Mollusca</taxon>
        <taxon>Gastropoda</taxon>
        <taxon>Heterobranchia</taxon>
        <taxon>Euthyneura</taxon>
        <taxon>Panpulmonata</taxon>
        <taxon>Sacoglossa</taxon>
        <taxon>Placobranchoidea</taxon>
        <taxon>Plakobranchidae</taxon>
        <taxon>Elysia</taxon>
    </lineage>
</organism>
<dbReference type="SUPFAM" id="SSF53748">
    <property type="entry name" value="Phosphoglycerate kinase"/>
    <property type="match status" value="4"/>
</dbReference>
<proteinExistence type="inferred from homology"/>
<dbReference type="GO" id="GO:0046872">
    <property type="term" value="F:metal ion binding"/>
    <property type="evidence" value="ECO:0007669"/>
    <property type="project" value="UniProtKB-KW"/>
</dbReference>
<dbReference type="GO" id="GO:0043531">
    <property type="term" value="F:ADP binding"/>
    <property type="evidence" value="ECO:0007669"/>
    <property type="project" value="TreeGrafter"/>
</dbReference>
<dbReference type="PANTHER" id="PTHR11406:SF0">
    <property type="entry name" value="PHOSPHOGLYCERATE KINASE"/>
    <property type="match status" value="1"/>
</dbReference>
<evidence type="ECO:0000256" key="3">
    <source>
        <dbReference type="ARBA" id="ARBA00008982"/>
    </source>
</evidence>
<dbReference type="PRINTS" id="PR00477">
    <property type="entry name" value="PHGLYCKINASE"/>
</dbReference>
<keyword evidence="6" id="KW-0479">Metal-binding</keyword>
<reference evidence="15 16" key="1">
    <citation type="journal article" date="2021" name="Elife">
        <title>Chloroplast acquisition without the gene transfer in kleptoplastic sea slugs, Plakobranchus ocellatus.</title>
        <authorList>
            <person name="Maeda T."/>
            <person name="Takahashi S."/>
            <person name="Yoshida T."/>
            <person name="Shimamura S."/>
            <person name="Takaki Y."/>
            <person name="Nagai Y."/>
            <person name="Toyoda A."/>
            <person name="Suzuki Y."/>
            <person name="Arimoto A."/>
            <person name="Ishii H."/>
            <person name="Satoh N."/>
            <person name="Nishiyama T."/>
            <person name="Hasebe M."/>
            <person name="Maruyama T."/>
            <person name="Minagawa J."/>
            <person name="Obokata J."/>
            <person name="Shigenobu S."/>
        </authorList>
    </citation>
    <scope>NUCLEOTIDE SEQUENCE [LARGE SCALE GENOMIC DNA]</scope>
</reference>
<keyword evidence="10" id="KW-0460">Magnesium</keyword>
<dbReference type="Proteomes" id="UP000762676">
    <property type="component" value="Unassembled WGS sequence"/>
</dbReference>
<evidence type="ECO:0000256" key="10">
    <source>
        <dbReference type="ARBA" id="ARBA00022842"/>
    </source>
</evidence>
<dbReference type="GO" id="GO:0006094">
    <property type="term" value="P:gluconeogenesis"/>
    <property type="evidence" value="ECO:0007669"/>
    <property type="project" value="TreeGrafter"/>
</dbReference>
<dbReference type="InterPro" id="IPR001576">
    <property type="entry name" value="Phosphoglycerate_kinase"/>
</dbReference>
<evidence type="ECO:0000256" key="14">
    <source>
        <dbReference type="SAM" id="MobiDB-lite"/>
    </source>
</evidence>
<dbReference type="GO" id="GO:0005524">
    <property type="term" value="F:ATP binding"/>
    <property type="evidence" value="ECO:0007669"/>
    <property type="project" value="UniProtKB-KW"/>
</dbReference>